<evidence type="ECO:0000313" key="2">
    <source>
        <dbReference type="Proteomes" id="UP000075502"/>
    </source>
</evidence>
<name>A0A150U3H8_SORCE</name>
<proteinExistence type="predicted"/>
<dbReference type="SUPFAM" id="SSF49899">
    <property type="entry name" value="Concanavalin A-like lectins/glucanases"/>
    <property type="match status" value="1"/>
</dbReference>
<dbReference type="Gene3D" id="2.60.120.200">
    <property type="match status" value="1"/>
</dbReference>
<dbReference type="Proteomes" id="UP000075502">
    <property type="component" value="Unassembled WGS sequence"/>
</dbReference>
<comment type="caution">
    <text evidence="1">The sequence shown here is derived from an EMBL/GenBank/DDBJ whole genome shotgun (WGS) entry which is preliminary data.</text>
</comment>
<evidence type="ECO:0000313" key="1">
    <source>
        <dbReference type="EMBL" id="KYG11397.1"/>
    </source>
</evidence>
<evidence type="ECO:0008006" key="3">
    <source>
        <dbReference type="Google" id="ProtNLM"/>
    </source>
</evidence>
<protein>
    <recommendedName>
        <fullName evidence="3">LamG-like jellyroll fold domain-containing protein</fullName>
    </recommendedName>
</protein>
<organism evidence="1 2">
    <name type="scientific">Sorangium cellulosum</name>
    <name type="common">Polyangium cellulosum</name>
    <dbReference type="NCBI Taxonomy" id="56"/>
    <lineage>
        <taxon>Bacteria</taxon>
        <taxon>Pseudomonadati</taxon>
        <taxon>Myxococcota</taxon>
        <taxon>Polyangia</taxon>
        <taxon>Polyangiales</taxon>
        <taxon>Polyangiaceae</taxon>
        <taxon>Sorangium</taxon>
    </lineage>
</organism>
<dbReference type="Pfam" id="PF13385">
    <property type="entry name" value="Laminin_G_3"/>
    <property type="match status" value="1"/>
</dbReference>
<dbReference type="InterPro" id="IPR013320">
    <property type="entry name" value="ConA-like_dom_sf"/>
</dbReference>
<accession>A0A150U3H8</accession>
<sequence length="246" mass="26226">MRFSRPLDASGAHGIRLRPRWSPRSLGGLTHWFRADRGVVLSGGKVSLWRNFGNGGGDAVQASASIQPTWTETGLGGKPSLLFDGSTTFMTAPSPSNLTTRTYAVTFSATKTSQNRVFDTATTTYPLLGLCFDGTRPLMMNGSGNYRYFAATAKQSDGAIHSFVITCPGLLQNDITNATMEVDTEVLAPGTTITTTIPGQAPGALVIGGSSGGGLRFGGHIGEFIIYNRVLSPIERARLITYLNMR</sequence>
<gene>
    <name evidence="1" type="ORF">BE21_57445</name>
</gene>
<reference evidence="1 2" key="1">
    <citation type="submission" date="2014-02" db="EMBL/GenBank/DDBJ databases">
        <title>The small core and large imbalanced accessory genome model reveals a collaborative survival strategy of Sorangium cellulosum strains in nature.</title>
        <authorList>
            <person name="Han K."/>
            <person name="Peng R."/>
            <person name="Blom J."/>
            <person name="Li Y.-Z."/>
        </authorList>
    </citation>
    <scope>NUCLEOTIDE SEQUENCE [LARGE SCALE GENOMIC DNA]</scope>
    <source>
        <strain evidence="1 2">So0007-03</strain>
    </source>
</reference>
<dbReference type="EMBL" id="JEME01000030">
    <property type="protein sequence ID" value="KYG11397.1"/>
    <property type="molecule type" value="Genomic_DNA"/>
</dbReference>
<dbReference type="AlphaFoldDB" id="A0A150U3H8"/>